<feature type="compositionally biased region" description="Basic and acidic residues" evidence="6">
    <location>
        <begin position="61"/>
        <end position="94"/>
    </location>
</feature>
<evidence type="ECO:0000256" key="1">
    <source>
        <dbReference type="ARBA" id="ARBA00012797"/>
    </source>
</evidence>
<feature type="region of interest" description="Disordered" evidence="6">
    <location>
        <begin position="1"/>
        <end position="94"/>
    </location>
</feature>
<evidence type="ECO:0000256" key="4">
    <source>
        <dbReference type="ARBA" id="ARBA00022691"/>
    </source>
</evidence>
<dbReference type="AlphaFoldDB" id="A0AAD8Y283"/>
<keyword evidence="2 8" id="KW-0489">Methyltransferase</keyword>
<dbReference type="PANTHER" id="PTHR13563">
    <property type="entry name" value="TRNA (GUANINE-9-) METHYLTRANSFERASE"/>
    <property type="match status" value="1"/>
</dbReference>
<dbReference type="GO" id="GO:0005634">
    <property type="term" value="C:nucleus"/>
    <property type="evidence" value="ECO:0007669"/>
    <property type="project" value="TreeGrafter"/>
</dbReference>
<feature type="domain" description="SAM-dependent MTase TRM10-type" evidence="7">
    <location>
        <begin position="101"/>
        <end position="351"/>
    </location>
</feature>
<evidence type="ECO:0000259" key="7">
    <source>
        <dbReference type="PROSITE" id="PS51675"/>
    </source>
</evidence>
<organism evidence="8 9">
    <name type="scientific">Skeletonema marinoi</name>
    <dbReference type="NCBI Taxonomy" id="267567"/>
    <lineage>
        <taxon>Eukaryota</taxon>
        <taxon>Sar</taxon>
        <taxon>Stramenopiles</taxon>
        <taxon>Ochrophyta</taxon>
        <taxon>Bacillariophyta</taxon>
        <taxon>Coscinodiscophyceae</taxon>
        <taxon>Thalassiosirophycidae</taxon>
        <taxon>Thalassiosirales</taxon>
        <taxon>Skeletonemataceae</taxon>
        <taxon>Skeletonema</taxon>
        <taxon>Skeletonema marinoi-dohrnii complex</taxon>
    </lineage>
</organism>
<name>A0AAD8Y283_9STRA</name>
<feature type="region of interest" description="Disordered" evidence="6">
    <location>
        <begin position="204"/>
        <end position="242"/>
    </location>
</feature>
<dbReference type="Gene3D" id="3.40.1280.30">
    <property type="match status" value="1"/>
</dbReference>
<dbReference type="GO" id="GO:0000049">
    <property type="term" value="F:tRNA binding"/>
    <property type="evidence" value="ECO:0007669"/>
    <property type="project" value="TreeGrafter"/>
</dbReference>
<dbReference type="InterPro" id="IPR038459">
    <property type="entry name" value="MT_TRM10-typ_sf"/>
</dbReference>
<comment type="caution">
    <text evidence="8">The sequence shown here is derived from an EMBL/GenBank/DDBJ whole genome shotgun (WGS) entry which is preliminary data.</text>
</comment>
<proteinExistence type="predicted"/>
<evidence type="ECO:0000256" key="6">
    <source>
        <dbReference type="SAM" id="MobiDB-lite"/>
    </source>
</evidence>
<dbReference type="InterPro" id="IPR028564">
    <property type="entry name" value="MT_TRM10-typ"/>
</dbReference>
<reference evidence="8" key="1">
    <citation type="submission" date="2023-06" db="EMBL/GenBank/DDBJ databases">
        <title>Survivors Of The Sea: Transcriptome response of Skeletonema marinoi to long-term dormancy.</title>
        <authorList>
            <person name="Pinder M.I.M."/>
            <person name="Kourtchenko O."/>
            <person name="Robertson E.K."/>
            <person name="Larsson T."/>
            <person name="Maumus F."/>
            <person name="Osuna-Cruz C.M."/>
            <person name="Vancaester E."/>
            <person name="Stenow R."/>
            <person name="Vandepoele K."/>
            <person name="Ploug H."/>
            <person name="Bruchert V."/>
            <person name="Godhe A."/>
            <person name="Topel M."/>
        </authorList>
    </citation>
    <scope>NUCLEOTIDE SEQUENCE</scope>
    <source>
        <strain evidence="8">R05AC</strain>
    </source>
</reference>
<accession>A0AAD8Y283</accession>
<keyword evidence="3 8" id="KW-0808">Transferase</keyword>
<dbReference type="GO" id="GO:0002939">
    <property type="term" value="P:tRNA N1-guanine methylation"/>
    <property type="evidence" value="ECO:0007669"/>
    <property type="project" value="TreeGrafter"/>
</dbReference>
<feature type="compositionally biased region" description="Polar residues" evidence="6">
    <location>
        <begin position="9"/>
        <end position="26"/>
    </location>
</feature>
<dbReference type="PANTHER" id="PTHR13563:SF13">
    <property type="entry name" value="TRNA METHYLTRANSFERASE 10 HOMOLOG A"/>
    <property type="match status" value="1"/>
</dbReference>
<evidence type="ECO:0000256" key="2">
    <source>
        <dbReference type="ARBA" id="ARBA00022603"/>
    </source>
</evidence>
<dbReference type="EC" id="2.1.1.221" evidence="1"/>
<keyword evidence="4" id="KW-0949">S-adenosyl-L-methionine</keyword>
<dbReference type="GO" id="GO:0052905">
    <property type="term" value="F:tRNA (guanosine(9)-N1)-methyltransferase activity"/>
    <property type="evidence" value="ECO:0007669"/>
    <property type="project" value="UniProtKB-EC"/>
</dbReference>
<dbReference type="CDD" id="cd18089">
    <property type="entry name" value="SPOUT_Trm10-like"/>
    <property type="match status" value="1"/>
</dbReference>
<evidence type="ECO:0000313" key="9">
    <source>
        <dbReference type="Proteomes" id="UP001224775"/>
    </source>
</evidence>
<feature type="region of interest" description="Disordered" evidence="6">
    <location>
        <begin position="347"/>
        <end position="368"/>
    </location>
</feature>
<gene>
    <name evidence="8" type="ORF">QTG54_010948</name>
</gene>
<keyword evidence="9" id="KW-1185">Reference proteome</keyword>
<evidence type="ECO:0000313" key="8">
    <source>
        <dbReference type="EMBL" id="KAK1738279.1"/>
    </source>
</evidence>
<evidence type="ECO:0000256" key="3">
    <source>
        <dbReference type="ARBA" id="ARBA00022679"/>
    </source>
</evidence>
<comment type="catalytic activity">
    <reaction evidence="5">
        <text>guanosine(9) in tRNA + S-adenosyl-L-methionine = N(1)-methylguanosine(9) in tRNA + S-adenosyl-L-homocysteine + H(+)</text>
        <dbReference type="Rhea" id="RHEA:43156"/>
        <dbReference type="Rhea" id="RHEA-COMP:10367"/>
        <dbReference type="Rhea" id="RHEA-COMP:10368"/>
        <dbReference type="ChEBI" id="CHEBI:15378"/>
        <dbReference type="ChEBI" id="CHEBI:57856"/>
        <dbReference type="ChEBI" id="CHEBI:59789"/>
        <dbReference type="ChEBI" id="CHEBI:73542"/>
        <dbReference type="ChEBI" id="CHEBI:74269"/>
        <dbReference type="EC" id="2.1.1.221"/>
    </reaction>
</comment>
<dbReference type="Proteomes" id="UP001224775">
    <property type="component" value="Unassembled WGS sequence"/>
</dbReference>
<dbReference type="PROSITE" id="PS51675">
    <property type="entry name" value="SAM_MT_TRM10"/>
    <property type="match status" value="1"/>
</dbReference>
<evidence type="ECO:0000256" key="5">
    <source>
        <dbReference type="ARBA" id="ARBA00048434"/>
    </source>
</evidence>
<dbReference type="InterPro" id="IPR007356">
    <property type="entry name" value="tRNA_m1G_MeTrfase_euk"/>
</dbReference>
<sequence>MEKSDDKISQSNTAAASVDATTTKEQNTTKEDDPPALSKKALKRRKRWEKALEIKKRRKEQSKEIRRIKAKNEGRDLDAEREQQKQNEKEGKGWERREKLWNDRCNKGNIDESFRVCFDCNFEDQMTWKEVNSLSLQLRYAYAMNRKSPMPLHVHVTGVKSGCDTRKHLEKIDGFPDRWAGRAYHVHEGSLEDVFGSALSNVVTSKDKDDKQEGDDAAKSVGEEDGTDKDDSQQSQPKLRPNHQLVYLTGDSENTLSTLDNNTTYIIGGIVDRNRLKRAAIERAEAIGSNNSTLPIKTARLPLDEHFDFKGSTRVLTCNHVFEILLKYRENGYKDWGGAVMSVLPDRKDIHEKGETKDEPNKDEEGKS</sequence>
<feature type="compositionally biased region" description="Basic and acidic residues" evidence="6">
    <location>
        <begin position="205"/>
        <end position="222"/>
    </location>
</feature>
<protein>
    <recommendedName>
        <fullName evidence="1">tRNA (guanine(9)-N(1))-methyltransferase</fullName>
        <ecNumber evidence="1">2.1.1.221</ecNumber>
    </recommendedName>
</protein>
<dbReference type="EMBL" id="JATAAI010000021">
    <property type="protein sequence ID" value="KAK1738279.1"/>
    <property type="molecule type" value="Genomic_DNA"/>
</dbReference>